<dbReference type="AlphaFoldDB" id="A0AAJ5C7X9"/>
<gene>
    <name evidence="2" type="ORF">MEPE_06101</name>
</gene>
<keyword evidence="1" id="KW-0732">Signal</keyword>
<protein>
    <submittedName>
        <fullName evidence="2">Uncharacterized protein</fullName>
    </submittedName>
</protein>
<evidence type="ECO:0000256" key="1">
    <source>
        <dbReference type="SAM" id="SignalP"/>
    </source>
</evidence>
<organism evidence="2 3">
    <name type="scientific">Melanopsichium pennsylvanicum</name>
    <dbReference type="NCBI Taxonomy" id="63383"/>
    <lineage>
        <taxon>Eukaryota</taxon>
        <taxon>Fungi</taxon>
        <taxon>Dikarya</taxon>
        <taxon>Basidiomycota</taxon>
        <taxon>Ustilaginomycotina</taxon>
        <taxon>Ustilaginomycetes</taxon>
        <taxon>Ustilaginales</taxon>
        <taxon>Ustilaginaceae</taxon>
        <taxon>Melanopsichium</taxon>
    </lineage>
</organism>
<sequence length="227" mass="25652">MVTLTATWFNVLRFSSVLLSILLLTSYGVLASPLAPNPPGADDHGYQLPALRFTTIDSSRYAKLHKNTYLRLQTLGIQPEWLQKPSMILIGYIQDFRNLVRQELQDRLDLSHLLYLETTDDGHARAPILLPVVVFQLDVDLVGSGKIEIRHPPSMINFKIHRSSTSRSECFFGQGLHLLHVPLDRHALEGLTLEAPVQFRVFIAIAFPESQIPKLSRQGFCIEKVSK</sequence>
<feature type="chain" id="PRO_5042615210" evidence="1">
    <location>
        <begin position="32"/>
        <end position="227"/>
    </location>
</feature>
<evidence type="ECO:0000313" key="3">
    <source>
        <dbReference type="Proteomes" id="UP001294444"/>
    </source>
</evidence>
<feature type="signal peptide" evidence="1">
    <location>
        <begin position="1"/>
        <end position="31"/>
    </location>
</feature>
<dbReference type="EMBL" id="OAPG01000019">
    <property type="protein sequence ID" value="SNX87391.1"/>
    <property type="molecule type" value="Genomic_DNA"/>
</dbReference>
<proteinExistence type="predicted"/>
<dbReference type="Proteomes" id="UP001294444">
    <property type="component" value="Unassembled WGS sequence"/>
</dbReference>
<keyword evidence="3" id="KW-1185">Reference proteome</keyword>
<evidence type="ECO:0000313" key="2">
    <source>
        <dbReference type="EMBL" id="SNX87391.1"/>
    </source>
</evidence>
<comment type="caution">
    <text evidence="2">The sequence shown here is derived from an EMBL/GenBank/DDBJ whole genome shotgun (WGS) entry which is preliminary data.</text>
</comment>
<accession>A0AAJ5C7X9</accession>
<reference evidence="2" key="1">
    <citation type="submission" date="2023-10" db="EMBL/GenBank/DDBJ databases">
        <authorList>
            <person name="Guldener U."/>
        </authorList>
    </citation>
    <scope>NUCLEOTIDE SEQUENCE</scope>
    <source>
        <strain evidence="2">Mp4</strain>
    </source>
</reference>
<name>A0AAJ5C7X9_9BASI</name>